<name>A0A0C9TMP5_SPHS4</name>
<protein>
    <recommendedName>
        <fullName evidence="6">Protein kinase domain-containing protein</fullName>
    </recommendedName>
</protein>
<dbReference type="InterPro" id="IPR051681">
    <property type="entry name" value="Ser/Thr_Kinases-Pseudokinases"/>
</dbReference>
<dbReference type="InterPro" id="IPR011009">
    <property type="entry name" value="Kinase-like_dom_sf"/>
</dbReference>
<dbReference type="SMART" id="SM00220">
    <property type="entry name" value="S_TKc"/>
    <property type="match status" value="1"/>
</dbReference>
<keyword evidence="1" id="KW-0808">Transferase</keyword>
<evidence type="ECO:0000256" key="2">
    <source>
        <dbReference type="ARBA" id="ARBA00022741"/>
    </source>
</evidence>
<sequence>MGSDNDVNSILRRSLKEETRLTRDVAEMICRFTTDLENRKAVERILSRRLDCPSTVGLNEVDNTLVILYWGLYDYSVGDTFRIYCLSQKEKLKRLSQGSFPWRPNNDQVISNIQSIAGTVVGILDSNQPRSSSSGRTVDSSSPPQTPLRTPEPRLAGIDNALIASPRPSPRALRPSPGISSRFLTIPINEEGRLSPKSQTIIHDPILDVTERVRVRDDTPKVSEFSHVYTGDFFTNKGTEKVAIKFLNPRSGVDSERLSKHLRREIRAWMKLKNEYVGELYGIMIKEDDPSQIGMVSPYYPNGTLLPYLKDRSIKDHTKMMIAIAKGIEYLHNQKIIHGDIKSTNILIDPEGNPRIIDFGLARAFDCTKPTGDTTTAINYSTAWAAPELIDGSLKDRTKKSDIYAFASTCLEIITGKRPYEHLKLKSTYQIGHRVVYEKKIPDRPLKEAKWAPSDELWELLERCWAFDASARPEMVDIRLKLFQLYRSNGF</sequence>
<evidence type="ECO:0000259" key="6">
    <source>
        <dbReference type="PROSITE" id="PS50011"/>
    </source>
</evidence>
<gene>
    <name evidence="7" type="ORF">M422DRAFT_72624</name>
</gene>
<dbReference type="PANTHER" id="PTHR44329">
    <property type="entry name" value="SERINE/THREONINE-PROTEIN KINASE TNNI3K-RELATED"/>
    <property type="match status" value="1"/>
</dbReference>
<dbReference type="GO" id="GO:0004674">
    <property type="term" value="F:protein serine/threonine kinase activity"/>
    <property type="evidence" value="ECO:0007669"/>
    <property type="project" value="TreeGrafter"/>
</dbReference>
<dbReference type="InterPro" id="IPR001245">
    <property type="entry name" value="Ser-Thr/Tyr_kinase_cat_dom"/>
</dbReference>
<evidence type="ECO:0000256" key="5">
    <source>
        <dbReference type="SAM" id="MobiDB-lite"/>
    </source>
</evidence>
<dbReference type="HOGENOM" id="CLU_555710_0_0_1"/>
<dbReference type="Proteomes" id="UP000054279">
    <property type="component" value="Unassembled WGS sequence"/>
</dbReference>
<dbReference type="PROSITE" id="PS50011">
    <property type="entry name" value="PROTEIN_KINASE_DOM"/>
    <property type="match status" value="1"/>
</dbReference>
<dbReference type="AlphaFoldDB" id="A0A0C9TMP5"/>
<dbReference type="EMBL" id="KN837796">
    <property type="protein sequence ID" value="KIJ23124.1"/>
    <property type="molecule type" value="Genomic_DNA"/>
</dbReference>
<dbReference type="OrthoDB" id="4062651at2759"/>
<dbReference type="Gene3D" id="1.10.510.10">
    <property type="entry name" value="Transferase(Phosphotransferase) domain 1"/>
    <property type="match status" value="1"/>
</dbReference>
<feature type="domain" description="Protein kinase" evidence="6">
    <location>
        <begin position="214"/>
        <end position="491"/>
    </location>
</feature>
<feature type="compositionally biased region" description="Low complexity" evidence="5">
    <location>
        <begin position="131"/>
        <end position="142"/>
    </location>
</feature>
<keyword evidence="4" id="KW-0067">ATP-binding</keyword>
<evidence type="ECO:0000256" key="3">
    <source>
        <dbReference type="ARBA" id="ARBA00022777"/>
    </source>
</evidence>
<keyword evidence="8" id="KW-1185">Reference proteome</keyword>
<dbReference type="Pfam" id="PF07714">
    <property type="entry name" value="PK_Tyr_Ser-Thr"/>
    <property type="match status" value="1"/>
</dbReference>
<dbReference type="PANTHER" id="PTHR44329:SF288">
    <property type="entry name" value="MITOGEN-ACTIVATED PROTEIN KINASE KINASE KINASE 20"/>
    <property type="match status" value="1"/>
</dbReference>
<reference evidence="7 8" key="1">
    <citation type="submission" date="2014-06" db="EMBL/GenBank/DDBJ databases">
        <title>Evolutionary Origins and Diversification of the Mycorrhizal Mutualists.</title>
        <authorList>
            <consortium name="DOE Joint Genome Institute"/>
            <consortium name="Mycorrhizal Genomics Consortium"/>
            <person name="Kohler A."/>
            <person name="Kuo A."/>
            <person name="Nagy L.G."/>
            <person name="Floudas D."/>
            <person name="Copeland A."/>
            <person name="Barry K.W."/>
            <person name="Cichocki N."/>
            <person name="Veneault-Fourrey C."/>
            <person name="LaButti K."/>
            <person name="Lindquist E.A."/>
            <person name="Lipzen A."/>
            <person name="Lundell T."/>
            <person name="Morin E."/>
            <person name="Murat C."/>
            <person name="Riley R."/>
            <person name="Ohm R."/>
            <person name="Sun H."/>
            <person name="Tunlid A."/>
            <person name="Henrissat B."/>
            <person name="Grigoriev I.V."/>
            <person name="Hibbett D.S."/>
            <person name="Martin F."/>
        </authorList>
    </citation>
    <scope>NUCLEOTIDE SEQUENCE [LARGE SCALE GENOMIC DNA]</scope>
    <source>
        <strain evidence="7 8">SS14</strain>
    </source>
</reference>
<dbReference type="InterPro" id="IPR008271">
    <property type="entry name" value="Ser/Thr_kinase_AS"/>
</dbReference>
<dbReference type="SUPFAM" id="SSF56112">
    <property type="entry name" value="Protein kinase-like (PK-like)"/>
    <property type="match status" value="1"/>
</dbReference>
<dbReference type="GO" id="GO:0005524">
    <property type="term" value="F:ATP binding"/>
    <property type="evidence" value="ECO:0007669"/>
    <property type="project" value="UniProtKB-KW"/>
</dbReference>
<evidence type="ECO:0000256" key="1">
    <source>
        <dbReference type="ARBA" id="ARBA00022679"/>
    </source>
</evidence>
<evidence type="ECO:0000313" key="7">
    <source>
        <dbReference type="EMBL" id="KIJ23124.1"/>
    </source>
</evidence>
<dbReference type="InterPro" id="IPR000719">
    <property type="entry name" value="Prot_kinase_dom"/>
</dbReference>
<evidence type="ECO:0000256" key="4">
    <source>
        <dbReference type="ARBA" id="ARBA00022840"/>
    </source>
</evidence>
<keyword evidence="3" id="KW-0418">Kinase</keyword>
<evidence type="ECO:0000313" key="8">
    <source>
        <dbReference type="Proteomes" id="UP000054279"/>
    </source>
</evidence>
<proteinExistence type="predicted"/>
<keyword evidence="2" id="KW-0547">Nucleotide-binding</keyword>
<organism evidence="7 8">
    <name type="scientific">Sphaerobolus stellatus (strain SS14)</name>
    <dbReference type="NCBI Taxonomy" id="990650"/>
    <lineage>
        <taxon>Eukaryota</taxon>
        <taxon>Fungi</taxon>
        <taxon>Dikarya</taxon>
        <taxon>Basidiomycota</taxon>
        <taxon>Agaricomycotina</taxon>
        <taxon>Agaricomycetes</taxon>
        <taxon>Phallomycetidae</taxon>
        <taxon>Geastrales</taxon>
        <taxon>Sphaerobolaceae</taxon>
        <taxon>Sphaerobolus</taxon>
    </lineage>
</organism>
<accession>A0A0C9TMP5</accession>
<dbReference type="PROSITE" id="PS00108">
    <property type="entry name" value="PROTEIN_KINASE_ST"/>
    <property type="match status" value="1"/>
</dbReference>
<feature type="region of interest" description="Disordered" evidence="5">
    <location>
        <begin position="125"/>
        <end position="154"/>
    </location>
</feature>